<evidence type="ECO:0000256" key="3">
    <source>
        <dbReference type="ARBA" id="ARBA00023082"/>
    </source>
</evidence>
<evidence type="ECO:0000313" key="9">
    <source>
        <dbReference type="Proteomes" id="UP000277256"/>
    </source>
</evidence>
<dbReference type="Gene3D" id="1.10.10.10">
    <property type="entry name" value="Winged helix-like DNA-binding domain superfamily/Winged helix DNA-binding domain"/>
    <property type="match status" value="1"/>
</dbReference>
<dbReference type="Pfam" id="PF08281">
    <property type="entry name" value="Sigma70_r4_2"/>
    <property type="match status" value="1"/>
</dbReference>
<dbReference type="CDD" id="cd06171">
    <property type="entry name" value="Sigma70_r4"/>
    <property type="match status" value="1"/>
</dbReference>
<protein>
    <submittedName>
        <fullName evidence="8">Sigma-70 family RNA polymerase sigma factor</fullName>
    </submittedName>
</protein>
<feature type="domain" description="RNA polymerase sigma factor 70 region 4 type 2" evidence="7">
    <location>
        <begin position="150"/>
        <end position="202"/>
    </location>
</feature>
<reference evidence="8 9" key="1">
    <citation type="submission" date="2018-12" db="EMBL/GenBank/DDBJ databases">
        <title>Glycomyces sp. YIM 121974 draft genome.</title>
        <authorList>
            <person name="Li Q."/>
        </authorList>
    </citation>
    <scope>NUCLEOTIDE SEQUENCE [LARGE SCALE GENOMIC DNA]</scope>
    <source>
        <strain evidence="8 9">YIM 121974</strain>
    </source>
</reference>
<proteinExistence type="inferred from homology"/>
<dbReference type="SUPFAM" id="SSF88946">
    <property type="entry name" value="Sigma2 domain of RNA polymerase sigma factors"/>
    <property type="match status" value="1"/>
</dbReference>
<organism evidence="8 9">
    <name type="scientific">Glycomyces terrestris</name>
    <dbReference type="NCBI Taxonomy" id="2493553"/>
    <lineage>
        <taxon>Bacteria</taxon>
        <taxon>Bacillati</taxon>
        <taxon>Actinomycetota</taxon>
        <taxon>Actinomycetes</taxon>
        <taxon>Glycomycetales</taxon>
        <taxon>Glycomycetaceae</taxon>
        <taxon>Glycomyces</taxon>
    </lineage>
</organism>
<dbReference type="OrthoDB" id="9784272at2"/>
<dbReference type="GO" id="GO:0006352">
    <property type="term" value="P:DNA-templated transcription initiation"/>
    <property type="evidence" value="ECO:0007669"/>
    <property type="project" value="InterPro"/>
</dbReference>
<dbReference type="InterPro" id="IPR039425">
    <property type="entry name" value="RNA_pol_sigma-70-like"/>
</dbReference>
<gene>
    <name evidence="8" type="ORF">EIW28_00420</name>
</gene>
<dbReference type="PANTHER" id="PTHR43133:SF66">
    <property type="entry name" value="ECF RNA POLYMERASE SIGMA FACTOR SIGK"/>
    <property type="match status" value="1"/>
</dbReference>
<dbReference type="InterPro" id="IPR013249">
    <property type="entry name" value="RNA_pol_sigma70_r4_t2"/>
</dbReference>
<keyword evidence="4" id="KW-0804">Transcription</keyword>
<dbReference type="NCBIfam" id="NF007228">
    <property type="entry name" value="PRK09646.1"/>
    <property type="match status" value="1"/>
</dbReference>
<dbReference type="GO" id="GO:0016987">
    <property type="term" value="F:sigma factor activity"/>
    <property type="evidence" value="ECO:0007669"/>
    <property type="project" value="UniProtKB-KW"/>
</dbReference>
<dbReference type="PANTHER" id="PTHR43133">
    <property type="entry name" value="RNA POLYMERASE ECF-TYPE SIGMA FACTO"/>
    <property type="match status" value="1"/>
</dbReference>
<dbReference type="InterPro" id="IPR013325">
    <property type="entry name" value="RNA_pol_sigma_r2"/>
</dbReference>
<dbReference type="Proteomes" id="UP000277256">
    <property type="component" value="Unassembled WGS sequence"/>
</dbReference>
<dbReference type="RefSeq" id="WP_125245761.1">
    <property type="nucleotide sequence ID" value="NZ_RSEB01000001.1"/>
</dbReference>
<evidence type="ECO:0000313" key="8">
    <source>
        <dbReference type="EMBL" id="RRS02189.1"/>
    </source>
</evidence>
<dbReference type="SUPFAM" id="SSF88659">
    <property type="entry name" value="Sigma3 and sigma4 domains of RNA polymerase sigma factors"/>
    <property type="match status" value="1"/>
</dbReference>
<dbReference type="NCBIfam" id="TIGR02937">
    <property type="entry name" value="sigma70-ECF"/>
    <property type="match status" value="1"/>
</dbReference>
<feature type="domain" description="RNA polymerase sigma-70 region 2" evidence="6">
    <location>
        <begin position="52"/>
        <end position="118"/>
    </location>
</feature>
<name>A0A426V5K7_9ACTN</name>
<dbReference type="InterPro" id="IPR007627">
    <property type="entry name" value="RNA_pol_sigma70_r2"/>
</dbReference>
<dbReference type="EMBL" id="RSEB01000001">
    <property type="protein sequence ID" value="RRS02189.1"/>
    <property type="molecule type" value="Genomic_DNA"/>
</dbReference>
<feature type="region of interest" description="Disordered" evidence="5">
    <location>
        <begin position="1"/>
        <end position="20"/>
    </location>
</feature>
<dbReference type="Gene3D" id="1.10.1740.10">
    <property type="match status" value="1"/>
</dbReference>
<feature type="compositionally biased region" description="Polar residues" evidence="5">
    <location>
        <begin position="1"/>
        <end position="12"/>
    </location>
</feature>
<evidence type="ECO:0000256" key="5">
    <source>
        <dbReference type="SAM" id="MobiDB-lite"/>
    </source>
</evidence>
<dbReference type="Pfam" id="PF04542">
    <property type="entry name" value="Sigma70_r2"/>
    <property type="match status" value="1"/>
</dbReference>
<accession>A0A426V5K7</accession>
<comment type="caution">
    <text evidence="8">The sequence shown here is derived from an EMBL/GenBank/DDBJ whole genome shotgun (WGS) entry which is preliminary data.</text>
</comment>
<evidence type="ECO:0000256" key="2">
    <source>
        <dbReference type="ARBA" id="ARBA00023015"/>
    </source>
</evidence>
<sequence length="210" mass="23308">MENAQCTHTPRTSGRPVRTRGAPVGAVVDTVSAETLLLRSGRGEHDAFTELYGLVSPRVYGICLRVLRDRAQSEEVAQEVLVEIWRTASRYDERLGSATSWVATIAHRRAVDRVRSSQAAGDRERRAAAEATVAPVDPVADAAERRLEHRQVRRCLKTLTDLQHRAVTLAYYGGYTYRQVAALLDTAVPTVKTRIRDGLGKLRDCLEASR</sequence>
<keyword evidence="3" id="KW-0731">Sigma factor</keyword>
<dbReference type="InterPro" id="IPR013324">
    <property type="entry name" value="RNA_pol_sigma_r3/r4-like"/>
</dbReference>
<dbReference type="InterPro" id="IPR014284">
    <property type="entry name" value="RNA_pol_sigma-70_dom"/>
</dbReference>
<dbReference type="AlphaFoldDB" id="A0A426V5K7"/>
<evidence type="ECO:0000259" key="6">
    <source>
        <dbReference type="Pfam" id="PF04542"/>
    </source>
</evidence>
<dbReference type="InterPro" id="IPR036388">
    <property type="entry name" value="WH-like_DNA-bd_sf"/>
</dbReference>
<evidence type="ECO:0000256" key="1">
    <source>
        <dbReference type="ARBA" id="ARBA00010641"/>
    </source>
</evidence>
<dbReference type="GO" id="GO:0003677">
    <property type="term" value="F:DNA binding"/>
    <property type="evidence" value="ECO:0007669"/>
    <property type="project" value="InterPro"/>
</dbReference>
<evidence type="ECO:0000259" key="7">
    <source>
        <dbReference type="Pfam" id="PF08281"/>
    </source>
</evidence>
<evidence type="ECO:0000256" key="4">
    <source>
        <dbReference type="ARBA" id="ARBA00023163"/>
    </source>
</evidence>
<keyword evidence="9" id="KW-1185">Reference proteome</keyword>
<comment type="similarity">
    <text evidence="1">Belongs to the sigma-70 factor family. ECF subfamily.</text>
</comment>
<keyword evidence="2" id="KW-0805">Transcription regulation</keyword>